<name>A0ABC8X162_9POAL</name>
<organism evidence="3 4">
    <name type="scientific">Urochloa decumbens</name>
    <dbReference type="NCBI Taxonomy" id="240449"/>
    <lineage>
        <taxon>Eukaryota</taxon>
        <taxon>Viridiplantae</taxon>
        <taxon>Streptophyta</taxon>
        <taxon>Embryophyta</taxon>
        <taxon>Tracheophyta</taxon>
        <taxon>Spermatophyta</taxon>
        <taxon>Magnoliopsida</taxon>
        <taxon>Liliopsida</taxon>
        <taxon>Poales</taxon>
        <taxon>Poaceae</taxon>
        <taxon>PACMAD clade</taxon>
        <taxon>Panicoideae</taxon>
        <taxon>Panicodae</taxon>
        <taxon>Paniceae</taxon>
        <taxon>Melinidinae</taxon>
        <taxon>Urochloa</taxon>
    </lineage>
</organism>
<evidence type="ECO:0000256" key="1">
    <source>
        <dbReference type="SAM" id="MobiDB-lite"/>
    </source>
</evidence>
<dbReference type="InterPro" id="IPR036047">
    <property type="entry name" value="F-box-like_dom_sf"/>
</dbReference>
<dbReference type="InterPro" id="IPR001810">
    <property type="entry name" value="F-box_dom"/>
</dbReference>
<dbReference type="SMART" id="SM00256">
    <property type="entry name" value="FBOX"/>
    <property type="match status" value="1"/>
</dbReference>
<reference evidence="3" key="1">
    <citation type="submission" date="2024-10" db="EMBL/GenBank/DDBJ databases">
        <authorList>
            <person name="Ryan C."/>
        </authorList>
    </citation>
    <scope>NUCLEOTIDE SEQUENCE [LARGE SCALE GENOMIC DNA]</scope>
</reference>
<evidence type="ECO:0000259" key="2">
    <source>
        <dbReference type="SMART" id="SM00256"/>
    </source>
</evidence>
<dbReference type="PANTHER" id="PTHR34591">
    <property type="entry name" value="OS03G0653100 PROTEIN-RELATED"/>
    <property type="match status" value="1"/>
</dbReference>
<dbReference type="AlphaFoldDB" id="A0ABC8X162"/>
<dbReference type="SUPFAM" id="SSF81383">
    <property type="entry name" value="F-box domain"/>
    <property type="match status" value="1"/>
</dbReference>
<feature type="domain" description="F-box" evidence="2">
    <location>
        <begin position="18"/>
        <end position="58"/>
    </location>
</feature>
<accession>A0ABC8X162</accession>
<feature type="region of interest" description="Disordered" evidence="1">
    <location>
        <begin position="103"/>
        <end position="140"/>
    </location>
</feature>
<dbReference type="EMBL" id="OZ075123">
    <property type="protein sequence ID" value="CAL4918312.1"/>
    <property type="molecule type" value="Genomic_DNA"/>
</dbReference>
<dbReference type="Pfam" id="PF12937">
    <property type="entry name" value="F-box-like"/>
    <property type="match status" value="1"/>
</dbReference>
<dbReference type="Proteomes" id="UP001497457">
    <property type="component" value="Chromosome 13rd"/>
</dbReference>
<proteinExistence type="predicted"/>
<evidence type="ECO:0000313" key="4">
    <source>
        <dbReference type="Proteomes" id="UP001497457"/>
    </source>
</evidence>
<sequence length="219" mass="24250">MNSKKRQAMETTDLSALLPEDVLAGILGRLAPRGVATCRCVCKAWRAVIDAHSLVRAELLPRSLAGVLVNFHGLCVTEFFSRPGSAADSSYVFVKHDGDTAHAARHRHGSLQRPPDVRAHGSQPCHGMARSPAPKPPPRVDEDSFDVRHLVYDPAISPHYEVFLLPRFRYKRERGPTYLGPWREYDPMVCRAIRMAAIGEGAVGREVVYQRGKSCSGHC</sequence>
<gene>
    <name evidence="3" type="ORF">URODEC1_LOCUS19090</name>
</gene>
<evidence type="ECO:0000313" key="3">
    <source>
        <dbReference type="EMBL" id="CAL4918312.1"/>
    </source>
</evidence>
<keyword evidence="4" id="KW-1185">Reference proteome</keyword>
<protein>
    <recommendedName>
        <fullName evidence="2">F-box domain-containing protein</fullName>
    </recommendedName>
</protein>
<dbReference type="Gene3D" id="1.20.1280.50">
    <property type="match status" value="1"/>
</dbReference>